<evidence type="ECO:0000256" key="1">
    <source>
        <dbReference type="ARBA" id="ARBA00022729"/>
    </source>
</evidence>
<protein>
    <submittedName>
        <fullName evidence="3">Porin</fullName>
    </submittedName>
</protein>
<dbReference type="PANTHER" id="PTHR38105:SF5">
    <property type="entry name" value="OUTER MEMBRANE PROTEIN"/>
    <property type="match status" value="1"/>
</dbReference>
<accession>A0A5Q0THX9</accession>
<dbReference type="Pfam" id="PF06178">
    <property type="entry name" value="KdgM"/>
    <property type="match status" value="1"/>
</dbReference>
<evidence type="ECO:0000313" key="3">
    <source>
        <dbReference type="EMBL" id="QGA66783.1"/>
    </source>
</evidence>
<name>A0A5Q0THX9_9VIBR</name>
<feature type="signal peptide" evidence="2">
    <location>
        <begin position="1"/>
        <end position="21"/>
    </location>
</feature>
<evidence type="ECO:0000313" key="4">
    <source>
        <dbReference type="Proteomes" id="UP000348942"/>
    </source>
</evidence>
<dbReference type="GO" id="GO:0015288">
    <property type="term" value="F:porin activity"/>
    <property type="evidence" value="ECO:0007669"/>
    <property type="project" value="TreeGrafter"/>
</dbReference>
<dbReference type="Gene3D" id="2.40.160.40">
    <property type="entry name" value="monomeric porin ompg"/>
    <property type="match status" value="1"/>
</dbReference>
<dbReference type="GO" id="GO:0015772">
    <property type="term" value="P:oligosaccharide transport"/>
    <property type="evidence" value="ECO:0007669"/>
    <property type="project" value="TreeGrafter"/>
</dbReference>
<dbReference type="GO" id="GO:0009279">
    <property type="term" value="C:cell outer membrane"/>
    <property type="evidence" value="ECO:0007669"/>
    <property type="project" value="TreeGrafter"/>
</dbReference>
<dbReference type="InterPro" id="IPR053713">
    <property type="entry name" value="Bact_OM_Channel_sf"/>
</dbReference>
<proteinExistence type="predicted"/>
<dbReference type="InterPro" id="IPR009331">
    <property type="entry name" value="Oligogalacturonate-sp_porin"/>
</dbReference>
<dbReference type="AlphaFoldDB" id="A0A5Q0THX9"/>
<organism evidence="3 4">
    <name type="scientific">Vibrio algicola</name>
    <dbReference type="NCBI Taxonomy" id="2662262"/>
    <lineage>
        <taxon>Bacteria</taxon>
        <taxon>Pseudomonadati</taxon>
        <taxon>Pseudomonadota</taxon>
        <taxon>Gammaproteobacteria</taxon>
        <taxon>Vibrionales</taxon>
        <taxon>Vibrionaceae</taxon>
        <taxon>Vibrio</taxon>
    </lineage>
</organism>
<keyword evidence="4" id="KW-1185">Reference proteome</keyword>
<dbReference type="EMBL" id="CP045700">
    <property type="protein sequence ID" value="QGA66783.1"/>
    <property type="molecule type" value="Genomic_DNA"/>
</dbReference>
<sequence length="232" mass="27042">MKKILTLSLFAIAVTSTSAFAASIDFRHEYKHDTEANNNRVKISGSTGGNFYSVEMKFNGSDGYWFNNMERGDSEFEYGYKFTLNDNWAIQPSMPITMGDHKTTYKPQVRVYYNFDSGITTKLRYRYGIVDYTSDIENAGKDNYEYGQLTGNITYTWKDAWNFDFEANYYQNYDKDVLLFDNDNTNYELNLKIGYKIGETNWRPYAEFGSVAVDKYTSDRQLRSRIGVTYSF</sequence>
<dbReference type="Proteomes" id="UP000348942">
    <property type="component" value="Chromosome 2"/>
</dbReference>
<feature type="chain" id="PRO_5024388568" evidence="2">
    <location>
        <begin position="22"/>
        <end position="232"/>
    </location>
</feature>
<keyword evidence="1 2" id="KW-0732">Signal</keyword>
<gene>
    <name evidence="3" type="ORF">GFB47_15450</name>
</gene>
<reference evidence="3 4" key="1">
    <citation type="submission" date="2019-10" db="EMBL/GenBank/DDBJ databases">
        <title>Vibrio sp. nov., isolated from Coralline algae surface.</title>
        <authorList>
            <person name="Geng Y."/>
            <person name="Zhang X."/>
        </authorList>
    </citation>
    <scope>NUCLEOTIDE SEQUENCE [LARGE SCALE GENOMIC DNA]</scope>
    <source>
        <strain evidence="3 4">SM1977</strain>
    </source>
</reference>
<dbReference type="PANTHER" id="PTHR38105">
    <property type="entry name" value="OUTER MEMBRANE PROTEIN-RELATED-RELATED"/>
    <property type="match status" value="1"/>
</dbReference>
<evidence type="ECO:0000256" key="2">
    <source>
        <dbReference type="SAM" id="SignalP"/>
    </source>
</evidence>